<evidence type="ECO:0000313" key="2">
    <source>
        <dbReference type="Proteomes" id="UP000004682"/>
    </source>
</evidence>
<sequence>MWLALTSCLNWGRGRPRYRVVSSLQTALRISLWEKVMTTSRITAEQARALQRSIRLVRYQRMKARAPLALGAPTVPDALGDDNLLPKDVLIAGMRVQVPRWDRVLLDDVLTVSWREEIVYTYTVTDPDNQVFPIEHTIPVDKLSTDGTFVLKYIVEADSGQPSPSDETRVKIDRRPPHQGNIPDAMVFPPDVVRDGITLEYLDANGDEVIATVPDWGDMEVGQTVHPQWMTQLLQEIEVTPEHVTNREVPVPIPGELIRATGEGTRTAIYHLTSRAGFDGERSIPSNVNVLLKPVPANLKTPRVPLAADGLIDLVDADAGVAIEVDAYDNVEPGDLVLAVWGATPLTPVPVVPGVFPVAVDVPRQTILATGSGTAINVSYEVQRGNKRYGPASTTVNVDVDTVAPVDPDPTDPENGALDPVTVIGGSGTSPNNELLQPDRGQDATVTVPYYERIGDPGGLPDLPVLGTIITLYWGQAPLPVVTIGEHTVDQDDIDNQAFPDFTVDKAIVNATANNPAFPVYYTLSRPSTAPTPNPVLAPARSVKVKLTGPGGDLGLQKAVFPEASDRGWWLPAQVINGGKVKVNVYELMKEGDEVTLFWQAFSTTNAAPGSEITGTDYSFPVTVGAPELANGVDFVVPYADKIEPISGVPSKQGSGRVTYTVEQDGDTFTSIEPAVVKVELGQP</sequence>
<accession>A0ABN0FWV2</accession>
<evidence type="ECO:0000313" key="1">
    <source>
        <dbReference type="EMBL" id="EIP84390.1"/>
    </source>
</evidence>
<name>A0ABN0FWV2_9BURK</name>
<keyword evidence="2" id="KW-1185">Reference proteome</keyword>
<protein>
    <submittedName>
        <fullName evidence="1">Uncharacterized protein</fullName>
    </submittedName>
</protein>
<gene>
    <name evidence="1" type="ORF">A33K_18957</name>
</gene>
<organism evidence="1 2">
    <name type="scientific">Burkholderia humptydooensis MSMB43</name>
    <dbReference type="NCBI Taxonomy" id="441157"/>
    <lineage>
        <taxon>Bacteria</taxon>
        <taxon>Pseudomonadati</taxon>
        <taxon>Pseudomonadota</taxon>
        <taxon>Betaproteobacteria</taxon>
        <taxon>Burkholderiales</taxon>
        <taxon>Burkholderiaceae</taxon>
        <taxon>Burkholderia</taxon>
        <taxon>pseudomallei group</taxon>
    </lineage>
</organism>
<proteinExistence type="predicted"/>
<dbReference type="Proteomes" id="UP000004682">
    <property type="component" value="Unassembled WGS sequence"/>
</dbReference>
<dbReference type="EMBL" id="JH692077">
    <property type="protein sequence ID" value="EIP84390.1"/>
    <property type="molecule type" value="Genomic_DNA"/>
</dbReference>
<reference evidence="2" key="1">
    <citation type="journal article" date="2012" name="J. Bacteriol.">
        <title>Revised Genome Sequence of Burkholderia thailandensis MSMB43 with Improved Annotation.</title>
        <authorList>
            <person name="Zhuo Y."/>
            <person name="Liu L."/>
            <person name="Wang Q."/>
            <person name="Liu X."/>
            <person name="Ren B."/>
            <person name="Liu M."/>
            <person name="Ni P."/>
            <person name="Cheng Y.Q."/>
            <person name="Zhang L."/>
        </authorList>
    </citation>
    <scope>NUCLEOTIDE SEQUENCE [LARGE SCALE GENOMIC DNA]</scope>
    <source>
        <strain evidence="2">MSMB43</strain>
    </source>
</reference>